<protein>
    <submittedName>
        <fullName evidence="1">Uncharacterized protein</fullName>
    </submittedName>
</protein>
<sequence length="81" mass="9056">MELTLTDSDLARLEGLIAHNNLGGSTAMQHLPALVAEVRRLRAALAAQHDEWRIAAVRADELEEENEILRVQLAEQEDDLE</sequence>
<keyword evidence="2" id="KW-1185">Reference proteome</keyword>
<comment type="caution">
    <text evidence="1">The sequence shown here is derived from an EMBL/GenBank/DDBJ whole genome shotgun (WGS) entry which is preliminary data.</text>
</comment>
<evidence type="ECO:0000313" key="2">
    <source>
        <dbReference type="Proteomes" id="UP001628192"/>
    </source>
</evidence>
<gene>
    <name evidence="1" type="ORF">Defa_20160</name>
</gene>
<organism evidence="1 2">
    <name type="scientific">Desulfovibrio falkowii</name>
    <dbReference type="NCBI Taxonomy" id="3136602"/>
    <lineage>
        <taxon>Bacteria</taxon>
        <taxon>Pseudomonadati</taxon>
        <taxon>Thermodesulfobacteriota</taxon>
        <taxon>Desulfovibrionia</taxon>
        <taxon>Desulfovibrionales</taxon>
        <taxon>Desulfovibrionaceae</taxon>
        <taxon>Desulfovibrio</taxon>
    </lineage>
</organism>
<evidence type="ECO:0000313" key="1">
    <source>
        <dbReference type="EMBL" id="GAB1254529.1"/>
    </source>
</evidence>
<proteinExistence type="predicted"/>
<accession>A0ABQ0E9S6</accession>
<dbReference type="EMBL" id="BAAFSG010000001">
    <property type="protein sequence ID" value="GAB1254529.1"/>
    <property type="molecule type" value="Genomic_DNA"/>
</dbReference>
<reference evidence="1 2" key="1">
    <citation type="journal article" date="2025" name="Int. J. Syst. Evol. Microbiol.">
        <title>Desulfovibrio falkowii sp. nov., Porphyromonas miyakawae sp. nov., Mediterraneibacter flintii sp. nov. and Owariibacterium komagatae gen. nov., sp. nov., isolated from human faeces.</title>
        <authorList>
            <person name="Hamaguchi T."/>
            <person name="Ohara M."/>
            <person name="Hisatomi A."/>
            <person name="Sekiguchi K."/>
            <person name="Takeda J.I."/>
            <person name="Ueyama J."/>
            <person name="Ito M."/>
            <person name="Nishiwaki H."/>
            <person name="Ogi T."/>
            <person name="Hirayama M."/>
            <person name="Ohkuma M."/>
            <person name="Sakamoto M."/>
            <person name="Ohno K."/>
        </authorList>
    </citation>
    <scope>NUCLEOTIDE SEQUENCE [LARGE SCALE GENOMIC DNA]</scope>
    <source>
        <strain evidence="1 2">13CB8C</strain>
    </source>
</reference>
<dbReference type="RefSeq" id="WP_407844788.1">
    <property type="nucleotide sequence ID" value="NZ_BAAFSG010000001.1"/>
</dbReference>
<dbReference type="Proteomes" id="UP001628192">
    <property type="component" value="Unassembled WGS sequence"/>
</dbReference>
<name>A0ABQ0E9S6_9BACT</name>